<evidence type="ECO:0000256" key="1">
    <source>
        <dbReference type="SAM" id="Phobius"/>
    </source>
</evidence>
<dbReference type="InterPro" id="IPR019251">
    <property type="entry name" value="DUF2231_TM"/>
</dbReference>
<dbReference type="Proteomes" id="UP001285521">
    <property type="component" value="Unassembled WGS sequence"/>
</dbReference>
<feature type="domain" description="DUF2231" evidence="2">
    <location>
        <begin position="5"/>
        <end position="109"/>
    </location>
</feature>
<dbReference type="Pfam" id="PF09990">
    <property type="entry name" value="DUF2231"/>
    <property type="match status" value="1"/>
</dbReference>
<reference evidence="3 4" key="2">
    <citation type="submission" date="2023-11" db="EMBL/GenBank/DDBJ databases">
        <authorList>
            <person name="Lara A.C."/>
            <person name="Chronakova A."/>
        </authorList>
    </citation>
    <scope>NUCLEOTIDE SEQUENCE [LARGE SCALE GENOMIC DNA]</scope>
    <source>
        <strain evidence="3 4">BCCO 10_0856</strain>
    </source>
</reference>
<keyword evidence="1" id="KW-0472">Membrane</keyword>
<keyword evidence="4" id="KW-1185">Reference proteome</keyword>
<proteinExistence type="predicted"/>
<feature type="transmembrane region" description="Helical" evidence="1">
    <location>
        <begin position="67"/>
        <end position="86"/>
    </location>
</feature>
<gene>
    <name evidence="3" type="ORF">SK803_10080</name>
</gene>
<reference evidence="3 4" key="1">
    <citation type="submission" date="2023-11" db="EMBL/GenBank/DDBJ databases">
        <title>Lentzea sokolovensis, sp. nov., Lentzea kristufkii, sp. nov., and Lentzea miocenensis, sp. nov., rare actinobacteria from Sokolov Coal Basin, Miocene lacustrine sediment, Czech Republic.</title>
        <authorList>
            <person name="Lara A."/>
            <person name="Kotroba L."/>
            <person name="Nouioui I."/>
            <person name="Neumann-Schaal M."/>
            <person name="Mast Y."/>
            <person name="Chronakova A."/>
        </authorList>
    </citation>
    <scope>NUCLEOTIDE SEQUENCE [LARGE SCALE GENOMIC DNA]</scope>
    <source>
        <strain evidence="3 4">BCCO 10_0856</strain>
    </source>
</reference>
<dbReference type="RefSeq" id="WP_319965564.1">
    <property type="nucleotide sequence ID" value="NZ_JAXAVW010000006.1"/>
</dbReference>
<evidence type="ECO:0000313" key="3">
    <source>
        <dbReference type="EMBL" id="MDX8030560.1"/>
    </source>
</evidence>
<protein>
    <recommendedName>
        <fullName evidence="2">DUF2231 domain-containing protein</fullName>
    </recommendedName>
</protein>
<sequence length="125" mass="12953">MPRRLVVLPLALLAIAAGLDLLHLLTGSATLAAASWHLIAAGLLLGIAVAATEWLDRIFAESADRSPGRDLGIAVVLAFFAVSWALRLGQTGWEPTWAAVLAGWAGAAGWLATSMAGRRAQLSSA</sequence>
<keyword evidence="1" id="KW-0812">Transmembrane</keyword>
<organism evidence="3 4">
    <name type="scientific">Lentzea miocenica</name>
    <dbReference type="NCBI Taxonomy" id="3095431"/>
    <lineage>
        <taxon>Bacteria</taxon>
        <taxon>Bacillati</taxon>
        <taxon>Actinomycetota</taxon>
        <taxon>Actinomycetes</taxon>
        <taxon>Pseudonocardiales</taxon>
        <taxon>Pseudonocardiaceae</taxon>
        <taxon>Lentzea</taxon>
    </lineage>
</organism>
<feature type="transmembrane region" description="Helical" evidence="1">
    <location>
        <begin position="98"/>
        <end position="117"/>
    </location>
</feature>
<evidence type="ECO:0000313" key="4">
    <source>
        <dbReference type="Proteomes" id="UP001285521"/>
    </source>
</evidence>
<feature type="transmembrane region" description="Helical" evidence="1">
    <location>
        <begin position="34"/>
        <end position="55"/>
    </location>
</feature>
<name>A0ABU4SXB7_9PSEU</name>
<evidence type="ECO:0000259" key="2">
    <source>
        <dbReference type="Pfam" id="PF09990"/>
    </source>
</evidence>
<keyword evidence="1" id="KW-1133">Transmembrane helix</keyword>
<dbReference type="EMBL" id="JAXAVW010000006">
    <property type="protein sequence ID" value="MDX8030560.1"/>
    <property type="molecule type" value="Genomic_DNA"/>
</dbReference>
<accession>A0ABU4SXB7</accession>
<comment type="caution">
    <text evidence="3">The sequence shown here is derived from an EMBL/GenBank/DDBJ whole genome shotgun (WGS) entry which is preliminary data.</text>
</comment>